<dbReference type="PANTHER" id="PTHR47506">
    <property type="entry name" value="TRANSCRIPTIONAL REGULATORY PROTEIN"/>
    <property type="match status" value="1"/>
</dbReference>
<accession>A0A1G8JW56</accession>
<evidence type="ECO:0000256" key="4">
    <source>
        <dbReference type="PROSITE-ProRule" id="PRU00335"/>
    </source>
</evidence>
<reference evidence="7" key="1">
    <citation type="submission" date="2016-10" db="EMBL/GenBank/DDBJ databases">
        <authorList>
            <person name="Varghese N."/>
            <person name="Submissions S."/>
        </authorList>
    </citation>
    <scope>NUCLEOTIDE SEQUENCE [LARGE SCALE GENOMIC DNA]</scope>
    <source>
        <strain evidence="7">CCM 7469</strain>
    </source>
</reference>
<evidence type="ECO:0000256" key="2">
    <source>
        <dbReference type="ARBA" id="ARBA00023125"/>
    </source>
</evidence>
<evidence type="ECO:0000259" key="5">
    <source>
        <dbReference type="PROSITE" id="PS50977"/>
    </source>
</evidence>
<dbReference type="InterPro" id="IPR001647">
    <property type="entry name" value="HTH_TetR"/>
</dbReference>
<sequence length="191" mass="20738">MRYSASHKEETRQRLLDSSGAIAKRDGFSSVGVDALMKAVGLTGGAFYNHFSSKGELFAAIVQRELTQSAERLGKASETFSRERLQRCLQRYLSQAHVDNVEGGCAIPALGAEIARADVAVRESTEEALLALQRVWAQLLDSDQEAWALLSQCVGALLLARMSASEETRQAIVDSSLAFLLRHLDEAAPAS</sequence>
<proteinExistence type="predicted"/>
<organism evidence="6 7">
    <name type="scientific">Pseudomonas panipatensis</name>
    <dbReference type="NCBI Taxonomy" id="428992"/>
    <lineage>
        <taxon>Bacteria</taxon>
        <taxon>Pseudomonadati</taxon>
        <taxon>Pseudomonadota</taxon>
        <taxon>Gammaproteobacteria</taxon>
        <taxon>Pseudomonadales</taxon>
        <taxon>Pseudomonadaceae</taxon>
        <taxon>Pseudomonas</taxon>
    </lineage>
</organism>
<dbReference type="GO" id="GO:0003677">
    <property type="term" value="F:DNA binding"/>
    <property type="evidence" value="ECO:0007669"/>
    <property type="project" value="UniProtKB-UniRule"/>
</dbReference>
<protein>
    <submittedName>
        <fullName evidence="6">Transcriptional regulator, TetR family</fullName>
    </submittedName>
</protein>
<evidence type="ECO:0000256" key="3">
    <source>
        <dbReference type="ARBA" id="ARBA00023163"/>
    </source>
</evidence>
<dbReference type="PROSITE" id="PS50977">
    <property type="entry name" value="HTH_TETR_2"/>
    <property type="match status" value="1"/>
</dbReference>
<dbReference type="Pfam" id="PF00440">
    <property type="entry name" value="TetR_N"/>
    <property type="match status" value="1"/>
</dbReference>
<dbReference type="Proteomes" id="UP000199636">
    <property type="component" value="Unassembled WGS sequence"/>
</dbReference>
<dbReference type="PANTHER" id="PTHR47506:SF7">
    <property type="entry name" value="TRANSCRIPTIONAL REGULATORY PROTEIN"/>
    <property type="match status" value="1"/>
</dbReference>
<keyword evidence="2 4" id="KW-0238">DNA-binding</keyword>
<keyword evidence="1" id="KW-0805">Transcription regulation</keyword>
<dbReference type="RefSeq" id="WP_090265002.1">
    <property type="nucleotide sequence ID" value="NZ_FNDS01000008.1"/>
</dbReference>
<dbReference type="Gene3D" id="1.10.357.10">
    <property type="entry name" value="Tetracycline Repressor, domain 2"/>
    <property type="match status" value="1"/>
</dbReference>
<gene>
    <name evidence="6" type="ORF">SAMN05216272_108100</name>
</gene>
<evidence type="ECO:0000256" key="1">
    <source>
        <dbReference type="ARBA" id="ARBA00023015"/>
    </source>
</evidence>
<dbReference type="STRING" id="428992.SAMN05216272_108100"/>
<dbReference type="SUPFAM" id="SSF46689">
    <property type="entry name" value="Homeodomain-like"/>
    <property type="match status" value="1"/>
</dbReference>
<dbReference type="InterPro" id="IPR036271">
    <property type="entry name" value="Tet_transcr_reg_TetR-rel_C_sf"/>
</dbReference>
<dbReference type="EMBL" id="FNDS01000008">
    <property type="protein sequence ID" value="SDI35454.1"/>
    <property type="molecule type" value="Genomic_DNA"/>
</dbReference>
<evidence type="ECO:0000313" key="7">
    <source>
        <dbReference type="Proteomes" id="UP000199636"/>
    </source>
</evidence>
<evidence type="ECO:0000313" key="6">
    <source>
        <dbReference type="EMBL" id="SDI35454.1"/>
    </source>
</evidence>
<dbReference type="OrthoDB" id="9798857at2"/>
<keyword evidence="7" id="KW-1185">Reference proteome</keyword>
<dbReference type="InterPro" id="IPR009057">
    <property type="entry name" value="Homeodomain-like_sf"/>
</dbReference>
<dbReference type="Gene3D" id="1.10.10.60">
    <property type="entry name" value="Homeodomain-like"/>
    <property type="match status" value="1"/>
</dbReference>
<dbReference type="SUPFAM" id="SSF48498">
    <property type="entry name" value="Tetracyclin repressor-like, C-terminal domain"/>
    <property type="match status" value="1"/>
</dbReference>
<feature type="DNA-binding region" description="H-T-H motif" evidence="4">
    <location>
        <begin position="32"/>
        <end position="51"/>
    </location>
</feature>
<name>A0A1G8JW56_9PSED</name>
<keyword evidence="3" id="KW-0804">Transcription</keyword>
<dbReference type="AlphaFoldDB" id="A0A1G8JW56"/>
<feature type="domain" description="HTH tetR-type" evidence="5">
    <location>
        <begin position="9"/>
        <end position="69"/>
    </location>
</feature>